<evidence type="ECO:0000256" key="2">
    <source>
        <dbReference type="ARBA" id="ARBA00005617"/>
    </source>
</evidence>
<dbReference type="GO" id="GO:0071542">
    <property type="term" value="P:dopaminergic neuron differentiation"/>
    <property type="evidence" value="ECO:0007669"/>
    <property type="project" value="TreeGrafter"/>
</dbReference>
<organism evidence="9 10">
    <name type="scientific">Scleropages formosus</name>
    <name type="common">Asian bonytongue</name>
    <name type="synonym">Osteoglossum formosum</name>
    <dbReference type="NCBI Taxonomy" id="113540"/>
    <lineage>
        <taxon>Eukaryota</taxon>
        <taxon>Metazoa</taxon>
        <taxon>Chordata</taxon>
        <taxon>Craniata</taxon>
        <taxon>Vertebrata</taxon>
        <taxon>Euteleostomi</taxon>
        <taxon>Actinopterygii</taxon>
        <taxon>Neopterygii</taxon>
        <taxon>Teleostei</taxon>
        <taxon>Osteoglossocephala</taxon>
        <taxon>Osteoglossomorpha</taxon>
        <taxon>Osteoglossiformes</taxon>
        <taxon>Osteoglossidae</taxon>
        <taxon>Scleropages</taxon>
    </lineage>
</organism>
<accession>A0A8C9UXF6</accession>
<dbReference type="CTD" id="441549"/>
<dbReference type="PANTHER" id="PTHR12990:SF9">
    <property type="entry name" value="CEREBRAL DOPAMINE NEUROTROPHIC FACTOR"/>
    <property type="match status" value="1"/>
</dbReference>
<gene>
    <name evidence="9" type="primary">CDNF</name>
    <name evidence="9" type="synonym">cdnf</name>
</gene>
<dbReference type="SUPFAM" id="SSF68906">
    <property type="entry name" value="SAP domain"/>
    <property type="match status" value="1"/>
</dbReference>
<dbReference type="GO" id="GO:0005615">
    <property type="term" value="C:extracellular space"/>
    <property type="evidence" value="ECO:0007669"/>
    <property type="project" value="TreeGrafter"/>
</dbReference>
<feature type="domain" description="ARMET N-terminal" evidence="8">
    <location>
        <begin position="24"/>
        <end position="120"/>
    </location>
</feature>
<dbReference type="Proteomes" id="UP000694397">
    <property type="component" value="Chromosome 24"/>
</dbReference>
<evidence type="ECO:0000313" key="10">
    <source>
        <dbReference type="Proteomes" id="UP000694397"/>
    </source>
</evidence>
<comment type="similarity">
    <text evidence="2">Belongs to the ARMET family.</text>
</comment>
<evidence type="ECO:0000256" key="3">
    <source>
        <dbReference type="ARBA" id="ARBA00022525"/>
    </source>
</evidence>
<dbReference type="GO" id="GO:0031175">
    <property type="term" value="P:neuron projection development"/>
    <property type="evidence" value="ECO:0007669"/>
    <property type="project" value="TreeGrafter"/>
</dbReference>
<dbReference type="PANTHER" id="PTHR12990">
    <property type="entry name" value="ARMET-LIKE PROTEIN"/>
    <property type="match status" value="1"/>
</dbReference>
<dbReference type="GeneTree" id="ENSGT00390000007160"/>
<protein>
    <submittedName>
        <fullName evidence="9">Cerebral dopamine neurotrophic factor</fullName>
    </submittedName>
</protein>
<evidence type="ECO:0000256" key="5">
    <source>
        <dbReference type="ARBA" id="ARBA00023157"/>
    </source>
</evidence>
<dbReference type="InterPro" id="IPR036361">
    <property type="entry name" value="SAP_dom_sf"/>
</dbReference>
<dbReference type="InterPro" id="IPR045333">
    <property type="entry name" value="ARMET-like"/>
</dbReference>
<dbReference type="FunFam" id="1.10.225.10:FF:000003">
    <property type="entry name" value="Mesencephalic astrocyte-derived neurotrophic factor"/>
    <property type="match status" value="1"/>
</dbReference>
<keyword evidence="10" id="KW-1185">Reference proteome</keyword>
<evidence type="ECO:0000256" key="6">
    <source>
        <dbReference type="SAM" id="SignalP"/>
    </source>
</evidence>
<keyword evidence="5" id="KW-1015">Disulfide bond</keyword>
<dbReference type="Ensembl" id="ENSSFOT00015000501.2">
    <property type="protein sequence ID" value="ENSSFOP00015000473.1"/>
    <property type="gene ID" value="ENSSFOG00015000405.2"/>
</dbReference>
<reference evidence="9 10" key="1">
    <citation type="submission" date="2019-04" db="EMBL/GenBank/DDBJ databases">
        <authorList>
            <consortium name="Wellcome Sanger Institute Data Sharing"/>
        </authorList>
    </citation>
    <scope>NUCLEOTIDE SEQUENCE [LARGE SCALE GENOMIC DNA]</scope>
</reference>
<dbReference type="InterPro" id="IPR045332">
    <property type="entry name" value="ARMET_N"/>
</dbReference>
<keyword evidence="3" id="KW-0964">Secreted</keyword>
<reference evidence="9" key="2">
    <citation type="submission" date="2025-08" db="UniProtKB">
        <authorList>
            <consortium name="Ensembl"/>
        </authorList>
    </citation>
    <scope>IDENTIFICATION</scope>
</reference>
<dbReference type="Gene3D" id="1.10.225.10">
    <property type="entry name" value="Saposin-like"/>
    <property type="match status" value="1"/>
</dbReference>
<dbReference type="Pfam" id="PF10208">
    <property type="entry name" value="ARMET_C"/>
    <property type="match status" value="1"/>
</dbReference>
<feature type="domain" description="ARMET C-terminal" evidence="7">
    <location>
        <begin position="127"/>
        <end position="167"/>
    </location>
</feature>
<dbReference type="GO" id="GO:1904338">
    <property type="term" value="P:regulation of dopaminergic neuron differentiation"/>
    <property type="evidence" value="ECO:0007669"/>
    <property type="project" value="Ensembl"/>
</dbReference>
<evidence type="ECO:0000259" key="8">
    <source>
        <dbReference type="Pfam" id="PF20145"/>
    </source>
</evidence>
<dbReference type="InterPro" id="IPR019345">
    <property type="entry name" value="ARMET_C"/>
</dbReference>
<sequence length="177" mass="19543">MARVNVVGVVVILCLAVELCSAGECEVCIGFLSRLYEGLRSQHVELTPGKVEEGLLKACGGAAGKENRLCYYLGATSDAATKVTGEVTRPMSFHLPVEKICERLQKMDSQICELRYEKHVVDFSKESLSKLRVAELKNLLNSWGEVCRACIEKTDFVNLIQEVAPKHTAHMGQKTDL</sequence>
<feature type="signal peptide" evidence="6">
    <location>
        <begin position="1"/>
        <end position="22"/>
    </location>
</feature>
<reference evidence="9" key="3">
    <citation type="submission" date="2025-09" db="UniProtKB">
        <authorList>
            <consortium name="Ensembl"/>
        </authorList>
    </citation>
    <scope>IDENTIFICATION</scope>
</reference>
<comment type="subcellular location">
    <subcellularLocation>
        <location evidence="1">Secreted</location>
    </subcellularLocation>
</comment>
<dbReference type="Pfam" id="PF20145">
    <property type="entry name" value="ARMET_N"/>
    <property type="match status" value="1"/>
</dbReference>
<evidence type="ECO:0000256" key="1">
    <source>
        <dbReference type="ARBA" id="ARBA00004613"/>
    </source>
</evidence>
<dbReference type="AlphaFoldDB" id="A0A8C9UXF6"/>
<dbReference type="GO" id="GO:0005783">
    <property type="term" value="C:endoplasmic reticulum"/>
    <property type="evidence" value="ECO:0007669"/>
    <property type="project" value="TreeGrafter"/>
</dbReference>
<dbReference type="KEGG" id="sfm:108936471"/>
<evidence type="ECO:0000313" key="9">
    <source>
        <dbReference type="Ensembl" id="ENSSFOP00015000473.1"/>
    </source>
</evidence>
<evidence type="ECO:0000256" key="4">
    <source>
        <dbReference type="ARBA" id="ARBA00022729"/>
    </source>
</evidence>
<dbReference type="OrthoDB" id="5597848at2759"/>
<dbReference type="GeneID" id="108936471"/>
<dbReference type="Gene3D" id="1.10.720.30">
    <property type="entry name" value="SAP domain"/>
    <property type="match status" value="1"/>
</dbReference>
<name>A0A8C9UXF6_SCLFO</name>
<feature type="chain" id="PRO_5034165203" evidence="6">
    <location>
        <begin position="23"/>
        <end position="177"/>
    </location>
</feature>
<proteinExistence type="inferred from homology"/>
<keyword evidence="4 6" id="KW-0732">Signal</keyword>
<evidence type="ECO:0000259" key="7">
    <source>
        <dbReference type="Pfam" id="PF10208"/>
    </source>
</evidence>
<dbReference type="RefSeq" id="XP_018611350.1">
    <property type="nucleotide sequence ID" value="XM_018755834.1"/>
</dbReference>